<evidence type="ECO:0000313" key="2">
    <source>
        <dbReference type="Proteomes" id="UP001143372"/>
    </source>
</evidence>
<evidence type="ECO:0008006" key="3">
    <source>
        <dbReference type="Google" id="ProtNLM"/>
    </source>
</evidence>
<organism evidence="1 2">
    <name type="scientific">Hansschlegelia plantiphila</name>
    <dbReference type="NCBI Taxonomy" id="374655"/>
    <lineage>
        <taxon>Bacteria</taxon>
        <taxon>Pseudomonadati</taxon>
        <taxon>Pseudomonadota</taxon>
        <taxon>Alphaproteobacteria</taxon>
        <taxon>Hyphomicrobiales</taxon>
        <taxon>Methylopilaceae</taxon>
        <taxon>Hansschlegelia</taxon>
    </lineage>
</organism>
<accession>A0A9W6MX13</accession>
<sequence>MTELLSKAFEELSKLPAARQDELALMLIDVVENDRLLSEGESRLTPEQRAEVDAALAEDGPYATDEEMEAFFARYRA</sequence>
<proteinExistence type="predicted"/>
<protein>
    <recommendedName>
        <fullName evidence="3">Addiction module protein</fullName>
    </recommendedName>
</protein>
<reference evidence="1" key="2">
    <citation type="submission" date="2023-01" db="EMBL/GenBank/DDBJ databases">
        <authorList>
            <person name="Sun Q."/>
            <person name="Evtushenko L."/>
        </authorList>
    </citation>
    <scope>NUCLEOTIDE SEQUENCE</scope>
    <source>
        <strain evidence="1">VKM B-2347</strain>
    </source>
</reference>
<dbReference type="AlphaFoldDB" id="A0A9W6MX13"/>
<dbReference type="Proteomes" id="UP001143372">
    <property type="component" value="Unassembled WGS sequence"/>
</dbReference>
<evidence type="ECO:0000313" key="1">
    <source>
        <dbReference type="EMBL" id="GLK69445.1"/>
    </source>
</evidence>
<dbReference type="RefSeq" id="WP_271169672.1">
    <property type="nucleotide sequence ID" value="NZ_BSFI01000022.1"/>
</dbReference>
<comment type="caution">
    <text evidence="1">The sequence shown here is derived from an EMBL/GenBank/DDBJ whole genome shotgun (WGS) entry which is preliminary data.</text>
</comment>
<name>A0A9W6MX13_9HYPH</name>
<gene>
    <name evidence="1" type="ORF">GCM10008179_30830</name>
</gene>
<keyword evidence="2" id="KW-1185">Reference proteome</keyword>
<dbReference type="EMBL" id="BSFI01000022">
    <property type="protein sequence ID" value="GLK69445.1"/>
    <property type="molecule type" value="Genomic_DNA"/>
</dbReference>
<reference evidence="1" key="1">
    <citation type="journal article" date="2014" name="Int. J. Syst. Evol. Microbiol.">
        <title>Complete genome sequence of Corynebacterium casei LMG S-19264T (=DSM 44701T), isolated from a smear-ripened cheese.</title>
        <authorList>
            <consortium name="US DOE Joint Genome Institute (JGI-PGF)"/>
            <person name="Walter F."/>
            <person name="Albersmeier A."/>
            <person name="Kalinowski J."/>
            <person name="Ruckert C."/>
        </authorList>
    </citation>
    <scope>NUCLEOTIDE SEQUENCE</scope>
    <source>
        <strain evidence="1">VKM B-2347</strain>
    </source>
</reference>